<organism evidence="1 2">
    <name type="scientific">Shewanella livingstonensis</name>
    <dbReference type="NCBI Taxonomy" id="150120"/>
    <lineage>
        <taxon>Bacteria</taxon>
        <taxon>Pseudomonadati</taxon>
        <taxon>Pseudomonadota</taxon>
        <taxon>Gammaproteobacteria</taxon>
        <taxon>Alteromonadales</taxon>
        <taxon>Shewanellaceae</taxon>
        <taxon>Shewanella</taxon>
    </lineage>
</organism>
<dbReference type="EMBL" id="CP034015">
    <property type="protein sequence ID" value="AZG71955.1"/>
    <property type="molecule type" value="Genomic_DNA"/>
</dbReference>
<dbReference type="Proteomes" id="UP000278035">
    <property type="component" value="Chromosome"/>
</dbReference>
<name>A0A3G8LRW7_9GAMM</name>
<keyword evidence="2" id="KW-1185">Reference proteome</keyword>
<dbReference type="OrthoDB" id="5588054at2"/>
<reference evidence="2" key="1">
    <citation type="submission" date="2018-11" db="EMBL/GenBank/DDBJ databases">
        <title>Shewanella sp. M2.</title>
        <authorList>
            <person name="Hwang Y.J."/>
            <person name="Hwang C.Y."/>
        </authorList>
    </citation>
    <scope>NUCLEOTIDE SEQUENCE [LARGE SCALE GENOMIC DNA]</scope>
    <source>
        <strain evidence="2">LMG 19866</strain>
    </source>
</reference>
<evidence type="ECO:0008006" key="3">
    <source>
        <dbReference type="Google" id="ProtNLM"/>
    </source>
</evidence>
<accession>A0A3G8LRW7</accession>
<protein>
    <recommendedName>
        <fullName evidence="3">Anti-sigma factor</fullName>
    </recommendedName>
</protein>
<dbReference type="AlphaFoldDB" id="A0A3G8LRW7"/>
<dbReference type="KEGG" id="slj:EGC82_03775"/>
<evidence type="ECO:0000313" key="1">
    <source>
        <dbReference type="EMBL" id="AZG71955.1"/>
    </source>
</evidence>
<proteinExistence type="predicted"/>
<evidence type="ECO:0000313" key="2">
    <source>
        <dbReference type="Proteomes" id="UP000278035"/>
    </source>
</evidence>
<sequence>MNLSDKTLSAFLDAELSKQEMELVRQAIIDNEAIAERLAELAMVDTMVQNHYQAIDQQPIPDTTTALLEQSHLTDSNVMAFPWWRKAQQQVQQYAAAIAVIALIAGYGVYKTDAPTQNNTTIAGLDPSIIEQLMHLPSGVLATLNDDSLMSIQLSFYNQQGDFCRQYGLQDPSYYSDNIACQQQGQWQKIANIEYTISQDSQAEYQTASGGSALDSVLDNLMADAPLTLAQEQKVLNNLAIRP</sequence>
<gene>
    <name evidence="1" type="ORF">EGC82_03775</name>
</gene>
<dbReference type="RefSeq" id="WP_124729568.1">
    <property type="nucleotide sequence ID" value="NZ_CBCSKC010000022.1"/>
</dbReference>